<accession>A0A1F6XM75</accession>
<protein>
    <recommendedName>
        <fullName evidence="4">DUF5671 domain-containing protein</fullName>
    </recommendedName>
</protein>
<sequence>MKNPFLNALAAALYIVVVVFVISSITSDAHEETLLIPITMLSLLVLSVSVMGLLFFYEPARLFLENKNREAILFFVKTVGTFACFVIILIALLFYTPIL</sequence>
<reference evidence="2 3" key="1">
    <citation type="journal article" date="2016" name="Nat. Commun.">
        <title>Thousands of microbial genomes shed light on interconnected biogeochemical processes in an aquifer system.</title>
        <authorList>
            <person name="Anantharaman K."/>
            <person name="Brown C.T."/>
            <person name="Hug L.A."/>
            <person name="Sharon I."/>
            <person name="Castelle C.J."/>
            <person name="Probst A.J."/>
            <person name="Thomas B.C."/>
            <person name="Singh A."/>
            <person name="Wilkins M.J."/>
            <person name="Karaoz U."/>
            <person name="Brodie E.L."/>
            <person name="Williams K.H."/>
            <person name="Hubbard S.S."/>
            <person name="Banfield J.F."/>
        </authorList>
    </citation>
    <scope>NUCLEOTIDE SEQUENCE [LARGE SCALE GENOMIC DNA]</scope>
</reference>
<organism evidence="2 3">
    <name type="scientific">Candidatus Nomurabacteria bacterium RIFCSPLOWO2_01_FULL_42_17</name>
    <dbReference type="NCBI Taxonomy" id="1801780"/>
    <lineage>
        <taxon>Bacteria</taxon>
        <taxon>Candidatus Nomuraibacteriota</taxon>
    </lineage>
</organism>
<proteinExistence type="predicted"/>
<dbReference type="AlphaFoldDB" id="A0A1F6XM75"/>
<keyword evidence="1" id="KW-0812">Transmembrane</keyword>
<dbReference type="EMBL" id="MFVE01000006">
    <property type="protein sequence ID" value="OGI95224.1"/>
    <property type="molecule type" value="Genomic_DNA"/>
</dbReference>
<keyword evidence="1" id="KW-1133">Transmembrane helix</keyword>
<feature type="transmembrane region" description="Helical" evidence="1">
    <location>
        <begin position="72"/>
        <end position="95"/>
    </location>
</feature>
<evidence type="ECO:0000313" key="2">
    <source>
        <dbReference type="EMBL" id="OGI95224.1"/>
    </source>
</evidence>
<feature type="transmembrane region" description="Helical" evidence="1">
    <location>
        <begin position="6"/>
        <end position="27"/>
    </location>
</feature>
<evidence type="ECO:0008006" key="4">
    <source>
        <dbReference type="Google" id="ProtNLM"/>
    </source>
</evidence>
<name>A0A1F6XM75_9BACT</name>
<evidence type="ECO:0000256" key="1">
    <source>
        <dbReference type="SAM" id="Phobius"/>
    </source>
</evidence>
<keyword evidence="1" id="KW-0472">Membrane</keyword>
<evidence type="ECO:0000313" key="3">
    <source>
        <dbReference type="Proteomes" id="UP000178104"/>
    </source>
</evidence>
<feature type="transmembrane region" description="Helical" evidence="1">
    <location>
        <begin position="34"/>
        <end position="57"/>
    </location>
</feature>
<gene>
    <name evidence="2" type="ORF">A2917_01060</name>
</gene>
<dbReference type="Proteomes" id="UP000178104">
    <property type="component" value="Unassembled WGS sequence"/>
</dbReference>
<comment type="caution">
    <text evidence="2">The sequence shown here is derived from an EMBL/GenBank/DDBJ whole genome shotgun (WGS) entry which is preliminary data.</text>
</comment>